<keyword evidence="8 9" id="KW-0413">Isomerase</keyword>
<evidence type="ECO:0000256" key="8">
    <source>
        <dbReference type="ARBA" id="ARBA00023235"/>
    </source>
</evidence>
<dbReference type="CDD" id="cd00405">
    <property type="entry name" value="PRAI"/>
    <property type="match status" value="1"/>
</dbReference>
<evidence type="ECO:0000259" key="10">
    <source>
        <dbReference type="Pfam" id="PF00697"/>
    </source>
</evidence>
<dbReference type="GO" id="GO:0004640">
    <property type="term" value="F:phosphoribosylanthranilate isomerase activity"/>
    <property type="evidence" value="ECO:0007669"/>
    <property type="project" value="UniProtKB-UniRule"/>
</dbReference>
<dbReference type="Gene3D" id="3.20.20.70">
    <property type="entry name" value="Aldolase class I"/>
    <property type="match status" value="1"/>
</dbReference>
<evidence type="ECO:0000256" key="2">
    <source>
        <dbReference type="ARBA" id="ARBA00004664"/>
    </source>
</evidence>
<evidence type="ECO:0000313" key="11">
    <source>
        <dbReference type="EMBL" id="MDK6274713.1"/>
    </source>
</evidence>
<sequence length="253" mass="26791">MFVKICGLTTAEDSRHAVRSGADAVGIVHYEPSPRHADHEQSLRVAETARAAFAEHQRPAHIVLVVFDTPAVAAAWDAIEIGANVLQLHGNYGAEDVAAARDVFSKAPELGAEYAPRQVWWATSLKHHPHVESGQSGEDVLLIDAAVPGSGSTWDLTALEHAKLAEPWLLAGGLNPDNVAQAVTEAQPWGVDVSSGVESERGIKSMNKIAEFIHNAKTAHARLNAGFHAAHAPEHGAGVDEASAEDTDAEGRA</sequence>
<name>A0AAP4C5L9_9MICC</name>
<dbReference type="EMBL" id="JASODW010000002">
    <property type="protein sequence ID" value="MDK6274713.1"/>
    <property type="molecule type" value="Genomic_DNA"/>
</dbReference>
<keyword evidence="6 9" id="KW-0822">Tryptophan biosynthesis</keyword>
<protein>
    <recommendedName>
        <fullName evidence="4 9">N-(5'-phosphoribosyl)anthranilate isomerase</fullName>
        <shortName evidence="9">PRAI</shortName>
        <ecNumber evidence="3 9">5.3.1.24</ecNumber>
    </recommendedName>
</protein>
<dbReference type="HAMAP" id="MF_00135">
    <property type="entry name" value="PRAI"/>
    <property type="match status" value="1"/>
</dbReference>
<evidence type="ECO:0000256" key="9">
    <source>
        <dbReference type="HAMAP-Rule" id="MF_00135"/>
    </source>
</evidence>
<dbReference type="InterPro" id="IPR044643">
    <property type="entry name" value="TrpF_fam"/>
</dbReference>
<evidence type="ECO:0000256" key="1">
    <source>
        <dbReference type="ARBA" id="ARBA00001164"/>
    </source>
</evidence>
<organism evidence="11 12">
    <name type="scientific">Pseudoglutamicibacter cumminsii</name>
    <dbReference type="NCBI Taxonomy" id="156979"/>
    <lineage>
        <taxon>Bacteria</taxon>
        <taxon>Bacillati</taxon>
        <taxon>Actinomycetota</taxon>
        <taxon>Actinomycetes</taxon>
        <taxon>Micrococcales</taxon>
        <taxon>Micrococcaceae</taxon>
        <taxon>Pseudoglutamicibacter</taxon>
    </lineage>
</organism>
<dbReference type="InterPro" id="IPR013785">
    <property type="entry name" value="Aldolase_TIM"/>
</dbReference>
<dbReference type="InterPro" id="IPR011060">
    <property type="entry name" value="RibuloseP-bd_barrel"/>
</dbReference>
<dbReference type="SUPFAM" id="SSF51366">
    <property type="entry name" value="Ribulose-phoshate binding barrel"/>
    <property type="match status" value="1"/>
</dbReference>
<dbReference type="EC" id="5.3.1.24" evidence="3 9"/>
<evidence type="ECO:0000256" key="7">
    <source>
        <dbReference type="ARBA" id="ARBA00023141"/>
    </source>
</evidence>
<dbReference type="Pfam" id="PF00697">
    <property type="entry name" value="PRAI"/>
    <property type="match status" value="1"/>
</dbReference>
<dbReference type="PANTHER" id="PTHR42894">
    <property type="entry name" value="N-(5'-PHOSPHORIBOSYL)ANTHRANILATE ISOMERASE"/>
    <property type="match status" value="1"/>
</dbReference>
<comment type="caution">
    <text evidence="11">The sequence shown here is derived from an EMBL/GenBank/DDBJ whole genome shotgun (WGS) entry which is preliminary data.</text>
</comment>
<dbReference type="AlphaFoldDB" id="A0AAP4C5L9"/>
<dbReference type="InterPro" id="IPR001240">
    <property type="entry name" value="PRAI_dom"/>
</dbReference>
<evidence type="ECO:0000313" key="12">
    <source>
        <dbReference type="Proteomes" id="UP001240483"/>
    </source>
</evidence>
<accession>A0AAP4C5L9</accession>
<keyword evidence="5 9" id="KW-0028">Amino-acid biosynthesis</keyword>
<reference evidence="11" key="1">
    <citation type="submission" date="2023-05" db="EMBL/GenBank/DDBJ databases">
        <title>Cataloging the Phylogenetic Diversity of Human Bladder Bacteria.</title>
        <authorList>
            <person name="Du J."/>
        </authorList>
    </citation>
    <scope>NUCLEOTIDE SEQUENCE</scope>
    <source>
        <strain evidence="11">UMB9978</strain>
    </source>
</reference>
<comment type="catalytic activity">
    <reaction evidence="1 9">
        <text>N-(5-phospho-beta-D-ribosyl)anthranilate = 1-(2-carboxyphenylamino)-1-deoxy-D-ribulose 5-phosphate</text>
        <dbReference type="Rhea" id="RHEA:21540"/>
        <dbReference type="ChEBI" id="CHEBI:18277"/>
        <dbReference type="ChEBI" id="CHEBI:58613"/>
        <dbReference type="EC" id="5.3.1.24"/>
    </reaction>
</comment>
<dbReference type="Proteomes" id="UP001240483">
    <property type="component" value="Unassembled WGS sequence"/>
</dbReference>
<keyword evidence="7 9" id="KW-0057">Aromatic amino acid biosynthesis</keyword>
<dbReference type="RefSeq" id="WP_285332641.1">
    <property type="nucleotide sequence ID" value="NZ_JASODW010000002.1"/>
</dbReference>
<evidence type="ECO:0000256" key="3">
    <source>
        <dbReference type="ARBA" id="ARBA00012572"/>
    </source>
</evidence>
<evidence type="ECO:0000256" key="6">
    <source>
        <dbReference type="ARBA" id="ARBA00022822"/>
    </source>
</evidence>
<evidence type="ECO:0000256" key="4">
    <source>
        <dbReference type="ARBA" id="ARBA00022272"/>
    </source>
</evidence>
<proteinExistence type="inferred from homology"/>
<comment type="similarity">
    <text evidence="9">Belongs to the TrpF family.</text>
</comment>
<evidence type="ECO:0000256" key="5">
    <source>
        <dbReference type="ARBA" id="ARBA00022605"/>
    </source>
</evidence>
<comment type="pathway">
    <text evidence="2 9">Amino-acid biosynthesis; L-tryptophan biosynthesis; L-tryptophan from chorismate: step 3/5.</text>
</comment>
<dbReference type="GO" id="GO:0000162">
    <property type="term" value="P:L-tryptophan biosynthetic process"/>
    <property type="evidence" value="ECO:0007669"/>
    <property type="project" value="UniProtKB-UniRule"/>
</dbReference>
<feature type="domain" description="N-(5'phosphoribosyl) anthranilate isomerase (PRAI)" evidence="10">
    <location>
        <begin position="3"/>
        <end position="214"/>
    </location>
</feature>
<dbReference type="PANTHER" id="PTHR42894:SF1">
    <property type="entry name" value="N-(5'-PHOSPHORIBOSYL)ANTHRANILATE ISOMERASE"/>
    <property type="match status" value="1"/>
</dbReference>
<gene>
    <name evidence="9" type="primary">trpF</name>
    <name evidence="11" type="ORF">QP116_02960</name>
</gene>